<keyword evidence="2" id="KW-1185">Reference proteome</keyword>
<dbReference type="InterPro" id="IPR035093">
    <property type="entry name" value="RelE/ParE_toxin_dom_sf"/>
</dbReference>
<dbReference type="AlphaFoldDB" id="A0A023CWD6"/>
<dbReference type="RefSeq" id="WP_034988228.1">
    <property type="nucleotide sequence ID" value="NZ_AYZF01000013.1"/>
</dbReference>
<accession>A0A023CWD6</accession>
<dbReference type="EMBL" id="AYZF01000013">
    <property type="protein sequence ID" value="KRN06244.1"/>
    <property type="molecule type" value="Genomic_DNA"/>
</dbReference>
<dbReference type="Gene3D" id="3.30.2310.20">
    <property type="entry name" value="RelE-like"/>
    <property type="match status" value="1"/>
</dbReference>
<sequence length="121" mass="14186">MSKITPTTQFKRQYKVVKKNPRWRPIFNGKVPFDTEARSPWDYIIDCFLTDKSIPEYFYAHPLNLPKKVIQQLKKRVPGQDVKFKVLKLHFDGHNGDHLLVYAQILDQVYLVAIGTHSDLC</sequence>
<dbReference type="OrthoDB" id="2315505at2"/>
<evidence type="ECO:0000313" key="1">
    <source>
        <dbReference type="EMBL" id="KRN06244.1"/>
    </source>
</evidence>
<name>A0A023CWD6_9LACO</name>
<comment type="caution">
    <text evidence="1">The sequence shown here is derived from an EMBL/GenBank/DDBJ whole genome shotgun (WGS) entry which is preliminary data.</text>
</comment>
<protein>
    <recommendedName>
        <fullName evidence="3">Replication associated protein</fullName>
    </recommendedName>
</protein>
<evidence type="ECO:0008006" key="3">
    <source>
        <dbReference type="Google" id="ProtNLM"/>
    </source>
</evidence>
<dbReference type="eggNOG" id="ENOG5030AH5">
    <property type="taxonomic scope" value="Bacteria"/>
</dbReference>
<reference evidence="1 2" key="1">
    <citation type="journal article" date="2015" name="Genome Announc.">
        <title>Expanding the biotechnology potential of lactobacilli through comparative genomics of 213 strains and associated genera.</title>
        <authorList>
            <person name="Sun Z."/>
            <person name="Harris H.M."/>
            <person name="McCann A."/>
            <person name="Guo C."/>
            <person name="Argimon S."/>
            <person name="Zhang W."/>
            <person name="Yang X."/>
            <person name="Jeffery I.B."/>
            <person name="Cooney J.C."/>
            <person name="Kagawa T.F."/>
            <person name="Liu W."/>
            <person name="Song Y."/>
            <person name="Salvetti E."/>
            <person name="Wrobel A."/>
            <person name="Rasinkangas P."/>
            <person name="Parkhill J."/>
            <person name="Rea M.C."/>
            <person name="O'Sullivan O."/>
            <person name="Ritari J."/>
            <person name="Douillard F.P."/>
            <person name="Paul Ross R."/>
            <person name="Yang R."/>
            <person name="Briner A.E."/>
            <person name="Felis G.E."/>
            <person name="de Vos W.M."/>
            <person name="Barrangou R."/>
            <person name="Klaenhammer T.R."/>
            <person name="Caufield P.W."/>
            <person name="Cui Y."/>
            <person name="Zhang H."/>
            <person name="O'Toole P.W."/>
        </authorList>
    </citation>
    <scope>NUCLEOTIDE SEQUENCE [LARGE SCALE GENOMIC DNA]</scope>
    <source>
        <strain evidence="1 2">DSM 21376</strain>
    </source>
</reference>
<gene>
    <name evidence="1" type="ORF">FD15_GL001443</name>
</gene>
<dbReference type="Proteomes" id="UP000050961">
    <property type="component" value="Unassembled WGS sequence"/>
</dbReference>
<proteinExistence type="predicted"/>
<dbReference type="PATRIC" id="fig|1423806.3.peg.1462"/>
<evidence type="ECO:0000313" key="2">
    <source>
        <dbReference type="Proteomes" id="UP000050961"/>
    </source>
</evidence>
<organism evidence="1 2">
    <name type="scientific">Liquorilactobacillus sucicola DSM 21376 = JCM 15457</name>
    <dbReference type="NCBI Taxonomy" id="1423806"/>
    <lineage>
        <taxon>Bacteria</taxon>
        <taxon>Bacillati</taxon>
        <taxon>Bacillota</taxon>
        <taxon>Bacilli</taxon>
        <taxon>Lactobacillales</taxon>
        <taxon>Lactobacillaceae</taxon>
        <taxon>Liquorilactobacillus</taxon>
    </lineage>
</organism>